<proteinExistence type="predicted"/>
<dbReference type="PROSITE" id="PS51207">
    <property type="entry name" value="PXA"/>
    <property type="match status" value="1"/>
</dbReference>
<dbReference type="InterPro" id="IPR036871">
    <property type="entry name" value="PX_dom_sf"/>
</dbReference>
<dbReference type="SUPFAM" id="SSF64268">
    <property type="entry name" value="PX domain"/>
    <property type="match status" value="1"/>
</dbReference>
<name>A0A9P8FF00_AURME</name>
<evidence type="ECO:0000256" key="1">
    <source>
        <dbReference type="SAM" id="MobiDB-lite"/>
    </source>
</evidence>
<dbReference type="Proteomes" id="UP000729357">
    <property type="component" value="Unassembled WGS sequence"/>
</dbReference>
<reference evidence="3" key="1">
    <citation type="journal article" date="2021" name="J Fungi (Basel)">
        <title>Virulence traits and population genomics of the black yeast Aureobasidium melanogenum.</title>
        <authorList>
            <person name="Cernosa A."/>
            <person name="Sun X."/>
            <person name="Gostincar C."/>
            <person name="Fang C."/>
            <person name="Gunde-Cimerman N."/>
            <person name="Song Z."/>
        </authorList>
    </citation>
    <scope>NUCLEOTIDE SEQUENCE</scope>
    <source>
        <strain evidence="3">EXF-9298</strain>
    </source>
</reference>
<feature type="region of interest" description="Disordered" evidence="1">
    <location>
        <begin position="392"/>
        <end position="501"/>
    </location>
</feature>
<sequence length="603" mass="66159">MDASQHATATPPLSIHDAMQDNDNNHNDKRDTPIHDKVTPNENNHVQPNREKSAAVTASAASTQLQDFVDKALHFLSHASNETLGACLVGLAATTYFVLGRIGLVLIGIVGGVALHATWDASQSSSDRLAANEAEQKKRKEVGLDVIQRLLLSRDKTRQNAATDESDDEVRPLPSIKADFSSFRPDTQAALNVFTDAIIRDYVNWWYAPVLPGEDSFPSACRQVLVGFIVSLSNHLSRKRPVDTFLDFVTNSSSIVIVFLNELAAALNASPNATAEEAVQTYLEMKPESSLASIMDSKHQEKKLKVVANDILLKYLDNKTYMCAPAQIFLKQVLAKLVLSMTVDSCSKPEFINQWIVYLLEEGEPELMEVIDAGVEGSAVVISQSAKKQVFVDEQADKPSSSPEAVREHRRKASRNKAEEAMDEAMREAQRLSQLIAEEEAKKSTTEASAVSSSGDVSETTTQGIMTPSSSQGDAEEGVKSDASRSPPSANSTRASEDLKKPFTSFDQILPATSPTALSSQQDKLRLKPPPVLTLFNASINIFDDASPGNRTVMRSKPNIDYMIQIEPTSSSFPGWMVMRKYTDFETLHEVLRRISVITGTRF</sequence>
<dbReference type="SMART" id="SM00313">
    <property type="entry name" value="PXA"/>
    <property type="match status" value="1"/>
</dbReference>
<feature type="compositionally biased region" description="Basic and acidic residues" evidence="1">
    <location>
        <begin position="416"/>
        <end position="430"/>
    </location>
</feature>
<dbReference type="Pfam" id="PF02194">
    <property type="entry name" value="PXA"/>
    <property type="match status" value="1"/>
</dbReference>
<feature type="compositionally biased region" description="Basic and acidic residues" evidence="1">
    <location>
        <begin position="23"/>
        <end position="39"/>
    </location>
</feature>
<evidence type="ECO:0000313" key="4">
    <source>
        <dbReference type="Proteomes" id="UP000729357"/>
    </source>
</evidence>
<feature type="non-terminal residue" evidence="3">
    <location>
        <position position="603"/>
    </location>
</feature>
<feature type="domain" description="PXA" evidence="2">
    <location>
        <begin position="184"/>
        <end position="364"/>
    </location>
</feature>
<dbReference type="GO" id="GO:0035091">
    <property type="term" value="F:phosphatidylinositol binding"/>
    <property type="evidence" value="ECO:0007669"/>
    <property type="project" value="InterPro"/>
</dbReference>
<feature type="region of interest" description="Disordered" evidence="1">
    <location>
        <begin position="1"/>
        <end position="55"/>
    </location>
</feature>
<organism evidence="3 4">
    <name type="scientific">Aureobasidium melanogenum</name>
    <name type="common">Aureobasidium pullulans var. melanogenum</name>
    <dbReference type="NCBI Taxonomy" id="46634"/>
    <lineage>
        <taxon>Eukaryota</taxon>
        <taxon>Fungi</taxon>
        <taxon>Dikarya</taxon>
        <taxon>Ascomycota</taxon>
        <taxon>Pezizomycotina</taxon>
        <taxon>Dothideomycetes</taxon>
        <taxon>Dothideomycetidae</taxon>
        <taxon>Dothideales</taxon>
        <taxon>Saccotheciaceae</taxon>
        <taxon>Aureobasidium</taxon>
    </lineage>
</organism>
<comment type="caution">
    <text evidence="3">The sequence shown here is derived from an EMBL/GenBank/DDBJ whole genome shotgun (WGS) entry which is preliminary data.</text>
</comment>
<evidence type="ECO:0000259" key="2">
    <source>
        <dbReference type="PROSITE" id="PS51207"/>
    </source>
</evidence>
<gene>
    <name evidence="3" type="ORF">KCU98_g13903</name>
</gene>
<accession>A0A9P8FF00</accession>
<evidence type="ECO:0000313" key="3">
    <source>
        <dbReference type="EMBL" id="KAG9971390.1"/>
    </source>
</evidence>
<dbReference type="PANTHER" id="PTHR22775">
    <property type="entry name" value="SORTING NEXIN"/>
    <property type="match status" value="1"/>
</dbReference>
<feature type="compositionally biased region" description="Polar residues" evidence="1">
    <location>
        <begin position="484"/>
        <end position="494"/>
    </location>
</feature>
<feature type="compositionally biased region" description="Polar residues" evidence="1">
    <location>
        <begin position="451"/>
        <end position="473"/>
    </location>
</feature>
<dbReference type="CDD" id="cd06093">
    <property type="entry name" value="PX_domain"/>
    <property type="match status" value="1"/>
</dbReference>
<reference evidence="3" key="2">
    <citation type="submission" date="2021-08" db="EMBL/GenBank/DDBJ databases">
        <authorList>
            <person name="Gostincar C."/>
            <person name="Sun X."/>
            <person name="Song Z."/>
            <person name="Gunde-Cimerman N."/>
        </authorList>
    </citation>
    <scope>NUCLEOTIDE SEQUENCE</scope>
    <source>
        <strain evidence="3">EXF-9298</strain>
    </source>
</reference>
<dbReference type="InterPro" id="IPR003114">
    <property type="entry name" value="Phox_assoc"/>
</dbReference>
<dbReference type="AlphaFoldDB" id="A0A9P8FF00"/>
<dbReference type="PANTHER" id="PTHR22775:SF47">
    <property type="entry name" value="MEIOTICALLY UP-REGULATED GENE 122 PROTEIN"/>
    <property type="match status" value="1"/>
</dbReference>
<keyword evidence="4" id="KW-1185">Reference proteome</keyword>
<protein>
    <recommendedName>
        <fullName evidence="2">PXA domain-containing protein</fullName>
    </recommendedName>
</protein>
<dbReference type="EMBL" id="JAHFXS010002645">
    <property type="protein sequence ID" value="KAG9971390.1"/>
    <property type="molecule type" value="Genomic_DNA"/>
</dbReference>